<keyword evidence="1" id="KW-0812">Transmembrane</keyword>
<dbReference type="AlphaFoldDB" id="A0A2P2QM87"/>
<feature type="transmembrane region" description="Helical" evidence="1">
    <location>
        <begin position="12"/>
        <end position="35"/>
    </location>
</feature>
<keyword evidence="1" id="KW-1133">Transmembrane helix</keyword>
<name>A0A2P2QM87_RHIMU</name>
<evidence type="ECO:0000256" key="1">
    <source>
        <dbReference type="SAM" id="Phobius"/>
    </source>
</evidence>
<organism evidence="2">
    <name type="scientific">Rhizophora mucronata</name>
    <name type="common">Asiatic mangrove</name>
    <dbReference type="NCBI Taxonomy" id="61149"/>
    <lineage>
        <taxon>Eukaryota</taxon>
        <taxon>Viridiplantae</taxon>
        <taxon>Streptophyta</taxon>
        <taxon>Embryophyta</taxon>
        <taxon>Tracheophyta</taxon>
        <taxon>Spermatophyta</taxon>
        <taxon>Magnoliopsida</taxon>
        <taxon>eudicotyledons</taxon>
        <taxon>Gunneridae</taxon>
        <taxon>Pentapetalae</taxon>
        <taxon>rosids</taxon>
        <taxon>fabids</taxon>
        <taxon>Malpighiales</taxon>
        <taxon>Rhizophoraceae</taxon>
        <taxon>Rhizophora</taxon>
    </lineage>
</organism>
<protein>
    <submittedName>
        <fullName evidence="2">Uncharacterized protein</fullName>
    </submittedName>
</protein>
<keyword evidence="1" id="KW-0472">Membrane</keyword>
<dbReference type="EMBL" id="GGEC01087609">
    <property type="protein sequence ID" value="MBX68093.1"/>
    <property type="molecule type" value="Transcribed_RNA"/>
</dbReference>
<reference evidence="2" key="1">
    <citation type="submission" date="2018-02" db="EMBL/GenBank/DDBJ databases">
        <title>Rhizophora mucronata_Transcriptome.</title>
        <authorList>
            <person name="Meera S.P."/>
            <person name="Sreeshan A."/>
            <person name="Augustine A."/>
        </authorList>
    </citation>
    <scope>NUCLEOTIDE SEQUENCE</scope>
    <source>
        <tissue evidence="2">Leaf</tissue>
    </source>
</reference>
<evidence type="ECO:0000313" key="2">
    <source>
        <dbReference type="EMBL" id="MBX68093.1"/>
    </source>
</evidence>
<sequence length="44" mass="5350">MGKFYNCALVCFYFVILSFFLAYLSCGFWGFFGYFDFITSYMRY</sequence>
<accession>A0A2P2QM87</accession>
<proteinExistence type="predicted"/>